<keyword evidence="2" id="KW-1185">Reference proteome</keyword>
<comment type="caution">
    <text evidence="1">The sequence shown here is derived from an EMBL/GenBank/DDBJ whole genome shotgun (WGS) entry which is preliminary data.</text>
</comment>
<accession>A0ACB9B4N0</accession>
<dbReference type="EMBL" id="CM042040">
    <property type="protein sequence ID" value="KAI3716726.1"/>
    <property type="molecule type" value="Genomic_DNA"/>
</dbReference>
<evidence type="ECO:0000313" key="2">
    <source>
        <dbReference type="Proteomes" id="UP001056120"/>
    </source>
</evidence>
<gene>
    <name evidence="1" type="ORF">L1987_67810</name>
</gene>
<organism evidence="1 2">
    <name type="scientific">Smallanthus sonchifolius</name>
    <dbReference type="NCBI Taxonomy" id="185202"/>
    <lineage>
        <taxon>Eukaryota</taxon>
        <taxon>Viridiplantae</taxon>
        <taxon>Streptophyta</taxon>
        <taxon>Embryophyta</taxon>
        <taxon>Tracheophyta</taxon>
        <taxon>Spermatophyta</taxon>
        <taxon>Magnoliopsida</taxon>
        <taxon>eudicotyledons</taxon>
        <taxon>Gunneridae</taxon>
        <taxon>Pentapetalae</taxon>
        <taxon>asterids</taxon>
        <taxon>campanulids</taxon>
        <taxon>Asterales</taxon>
        <taxon>Asteraceae</taxon>
        <taxon>Asteroideae</taxon>
        <taxon>Heliantheae alliance</taxon>
        <taxon>Millerieae</taxon>
        <taxon>Smallanthus</taxon>
    </lineage>
</organism>
<reference evidence="1 2" key="2">
    <citation type="journal article" date="2022" name="Mol. Ecol. Resour.">
        <title>The genomes of chicory, endive, great burdock and yacon provide insights into Asteraceae paleo-polyploidization history and plant inulin production.</title>
        <authorList>
            <person name="Fan W."/>
            <person name="Wang S."/>
            <person name="Wang H."/>
            <person name="Wang A."/>
            <person name="Jiang F."/>
            <person name="Liu H."/>
            <person name="Zhao H."/>
            <person name="Xu D."/>
            <person name="Zhang Y."/>
        </authorList>
    </citation>
    <scope>NUCLEOTIDE SEQUENCE [LARGE SCALE GENOMIC DNA]</scope>
    <source>
        <strain evidence="2">cv. Yunnan</strain>
        <tissue evidence="1">Leaves</tissue>
    </source>
</reference>
<proteinExistence type="predicted"/>
<reference evidence="2" key="1">
    <citation type="journal article" date="2022" name="Mol. Ecol. Resour.">
        <title>The genomes of chicory, endive, great burdock and yacon provide insights into Asteraceae palaeo-polyploidization history and plant inulin production.</title>
        <authorList>
            <person name="Fan W."/>
            <person name="Wang S."/>
            <person name="Wang H."/>
            <person name="Wang A."/>
            <person name="Jiang F."/>
            <person name="Liu H."/>
            <person name="Zhao H."/>
            <person name="Xu D."/>
            <person name="Zhang Y."/>
        </authorList>
    </citation>
    <scope>NUCLEOTIDE SEQUENCE [LARGE SCALE GENOMIC DNA]</scope>
    <source>
        <strain evidence="2">cv. Yunnan</strain>
    </source>
</reference>
<dbReference type="Proteomes" id="UP001056120">
    <property type="component" value="Linkage Group LG23"/>
</dbReference>
<sequence length="234" mass="25808">METSTVAPIPVTNSSDRARESLKRRKRKKMQKQSDGNGMDQNNRNLLKSDLQITQWRSEAQQQVYGSKLWQALRQVRQGSGTGTSAASNKARRQRAVRETADRVLAVTAKGRTRWSRAILTNKLKLKFMMSNRKQRGLVATATGNSRLKKRRGPVLTLKKKSSPAVQKQARVLGGLVPGCRKQRLPVVLKEATSYIPALEMQVKAMAALFELLSGGSSSTSVTAAGNLRPPPCL</sequence>
<protein>
    <submittedName>
        <fullName evidence="1">Uncharacterized protein</fullName>
    </submittedName>
</protein>
<name>A0ACB9B4N0_9ASTR</name>
<evidence type="ECO:0000313" key="1">
    <source>
        <dbReference type="EMBL" id="KAI3716726.1"/>
    </source>
</evidence>